<dbReference type="InterPro" id="IPR004843">
    <property type="entry name" value="Calcineurin-like_PHP"/>
</dbReference>
<dbReference type="AlphaFoldDB" id="A0A7G9YTE0"/>
<dbReference type="Pfam" id="PF00149">
    <property type="entry name" value="Metallophos"/>
    <property type="match status" value="1"/>
</dbReference>
<keyword evidence="3" id="KW-0464">Manganese</keyword>
<keyword evidence="2" id="KW-0479">Metal-binding</keyword>
<dbReference type="PANTHER" id="PTHR45668:SF9">
    <property type="entry name" value="SERINE_THREONINE-PROTEIN PHOSPHATASE 7"/>
    <property type="match status" value="1"/>
</dbReference>
<dbReference type="PANTHER" id="PTHR45668">
    <property type="entry name" value="SERINE/THREONINE-PROTEIN PHOSPHATASE 5-RELATED"/>
    <property type="match status" value="1"/>
</dbReference>
<dbReference type="CDD" id="cd00144">
    <property type="entry name" value="MPP_PPP_family"/>
    <property type="match status" value="1"/>
</dbReference>
<proteinExistence type="predicted"/>
<dbReference type="PRINTS" id="PR00114">
    <property type="entry name" value="STPHPHTASE"/>
</dbReference>
<dbReference type="SUPFAM" id="SSF56300">
    <property type="entry name" value="Metallo-dependent phosphatases"/>
    <property type="match status" value="1"/>
</dbReference>
<gene>
    <name evidence="5" type="ORF">ILBEGJOJ_00004</name>
</gene>
<organism evidence="5">
    <name type="scientific">Candidatus Methanophagaceae archaeon ANME-1 ERB6</name>
    <dbReference type="NCBI Taxonomy" id="2759912"/>
    <lineage>
        <taxon>Archaea</taxon>
        <taxon>Methanobacteriati</taxon>
        <taxon>Methanobacteriota</taxon>
        <taxon>Stenosarchaea group</taxon>
        <taxon>Methanomicrobia</taxon>
        <taxon>Candidatus Methanophagales</taxon>
        <taxon>Candidatus Methanophagaceae</taxon>
    </lineage>
</organism>
<name>A0A7G9YTE0_9EURY</name>
<sequence length="310" mass="34609">MQVKVDEWTEEAFEASAEEFSALIEEAKGVLEAEKDSRAQSGLIRISPQTVRNVIVVGDIHGDMESFVHILKDIEDINADRIVFLGDYGDRGSESVEVYYVLLKLKASEGKGKGKEKEKKIIMLRGNHEGPPDMPVMPHDLPFLFTAKYGVRGKEVYEKLKELWEYLPYAVLVEGGYLMLHGGLPVNVNSIEDIAFAHDSHPASSNFEEILWSDPVEGKGDFYSMRGAGRMFGEDVTERGLRALGVKTLIRSHEPCEGVEVKQGGKVLTLFSRKGAPYFNTRAAYLILDETALRDAKDAEELARSAARIW</sequence>
<evidence type="ECO:0000259" key="4">
    <source>
        <dbReference type="SMART" id="SM00156"/>
    </source>
</evidence>
<evidence type="ECO:0000313" key="5">
    <source>
        <dbReference type="EMBL" id="QNO51274.1"/>
    </source>
</evidence>
<accession>A0A7G9YTE0</accession>
<feature type="domain" description="Serine/threonine specific protein phosphatases" evidence="4">
    <location>
        <begin position="15"/>
        <end position="303"/>
    </location>
</feature>
<evidence type="ECO:0000256" key="3">
    <source>
        <dbReference type="ARBA" id="ARBA00023211"/>
    </source>
</evidence>
<protein>
    <recommendedName>
        <fullName evidence="4">Serine/threonine specific protein phosphatases domain-containing protein</fullName>
    </recommendedName>
</protein>
<dbReference type="InterPro" id="IPR029052">
    <property type="entry name" value="Metallo-depent_PP-like"/>
</dbReference>
<dbReference type="Gene3D" id="3.60.21.10">
    <property type="match status" value="1"/>
</dbReference>
<evidence type="ECO:0000256" key="2">
    <source>
        <dbReference type="ARBA" id="ARBA00022723"/>
    </source>
</evidence>
<reference evidence="5" key="1">
    <citation type="submission" date="2020-06" db="EMBL/GenBank/DDBJ databases">
        <title>Unique genomic features of the anaerobic methanotrophic archaea.</title>
        <authorList>
            <person name="Chadwick G.L."/>
            <person name="Skennerton C.T."/>
            <person name="Laso-Perez R."/>
            <person name="Leu A.O."/>
            <person name="Speth D.R."/>
            <person name="Yu H."/>
            <person name="Morgan-Lang C."/>
            <person name="Hatzenpichler R."/>
            <person name="Goudeau D."/>
            <person name="Malmstrom R."/>
            <person name="Brazelton W.J."/>
            <person name="Woyke T."/>
            <person name="Hallam S.J."/>
            <person name="Tyson G.W."/>
            <person name="Wegener G."/>
            <person name="Boetius A."/>
            <person name="Orphan V."/>
        </authorList>
    </citation>
    <scope>NUCLEOTIDE SEQUENCE</scope>
</reference>
<dbReference type="InterPro" id="IPR006186">
    <property type="entry name" value="Ser/Thr-sp_prot-phosphatase"/>
</dbReference>
<comment type="cofactor">
    <cofactor evidence="1">
        <name>Mn(2+)</name>
        <dbReference type="ChEBI" id="CHEBI:29035"/>
    </cofactor>
</comment>
<dbReference type="InterPro" id="IPR051134">
    <property type="entry name" value="PPP_phosphatase"/>
</dbReference>
<evidence type="ECO:0000256" key="1">
    <source>
        <dbReference type="ARBA" id="ARBA00001936"/>
    </source>
</evidence>
<dbReference type="GO" id="GO:0016787">
    <property type="term" value="F:hydrolase activity"/>
    <property type="evidence" value="ECO:0007669"/>
    <property type="project" value="InterPro"/>
</dbReference>
<dbReference type="SMART" id="SM00156">
    <property type="entry name" value="PP2Ac"/>
    <property type="match status" value="1"/>
</dbReference>
<dbReference type="EMBL" id="MT631465">
    <property type="protein sequence ID" value="QNO51274.1"/>
    <property type="molecule type" value="Genomic_DNA"/>
</dbReference>
<dbReference type="GO" id="GO:0046872">
    <property type="term" value="F:metal ion binding"/>
    <property type="evidence" value="ECO:0007669"/>
    <property type="project" value="UniProtKB-KW"/>
</dbReference>